<dbReference type="Pfam" id="PF05504">
    <property type="entry name" value="Spore_GerAC"/>
    <property type="match status" value="1"/>
</dbReference>
<evidence type="ECO:0000259" key="9">
    <source>
        <dbReference type="Pfam" id="PF25198"/>
    </source>
</evidence>
<evidence type="ECO:0000256" key="2">
    <source>
        <dbReference type="ARBA" id="ARBA00007886"/>
    </source>
</evidence>
<dbReference type="GO" id="GO:0009847">
    <property type="term" value="P:spore germination"/>
    <property type="evidence" value="ECO:0007669"/>
    <property type="project" value="InterPro"/>
</dbReference>
<dbReference type="InterPro" id="IPR008844">
    <property type="entry name" value="Spore_GerAC-like"/>
</dbReference>
<evidence type="ECO:0000313" key="10">
    <source>
        <dbReference type="EMBL" id="MCY9608313.1"/>
    </source>
</evidence>
<keyword evidence="7" id="KW-0449">Lipoprotein</keyword>
<accession>A0AAP9DWV7</accession>
<comment type="similarity">
    <text evidence="2">Belongs to the GerABKC lipoprotein family.</text>
</comment>
<dbReference type="RefSeq" id="WP_087444036.1">
    <property type="nucleotide sequence ID" value="NZ_CABMNB010000039.1"/>
</dbReference>
<keyword evidence="6" id="KW-0564">Palmitate</keyword>
<name>A0AAP9DWV7_PANTH</name>
<dbReference type="InterPro" id="IPR057336">
    <property type="entry name" value="GerAC_N"/>
</dbReference>
<sequence>MNARWKQVIILPLAAVILVGLPGCWDAKNIQDMNYIAAIGIDYEGGKYVIYTQSLDFMNVAKQETKSAEPAPIWVGRATGYTLEMAINAIYNASPLRVLFEHTSAVIITERAMKHNVNHMLDALRRYREVRYTPWVFGTKEPLDKLLSVTNVFNISPITSLLHHPEEVYQQSSFIAPIQLQKMAAELGEPNSAIILPSLITQDTQWVKNGKPSGQYLLNGAYILVNGKHKKWLSWRDLMGLRWLTRTTARTPVVVGNKRKPDAVLSMYYPKSRIQVSMKNNQPVFHIKLKVSGHLDEMLENVPLAKLRRMLNDKIEKDIRKTFEKGLEDGIDIYNLKNEVYRKKLTLWKALGNGKDIRLTPESIASIKVSAEIHHSGAYKYVNPK</sequence>
<feature type="domain" description="Spore germination GerAC-like C-terminal" evidence="8">
    <location>
        <begin position="219"/>
        <end position="377"/>
    </location>
</feature>
<evidence type="ECO:0000256" key="3">
    <source>
        <dbReference type="ARBA" id="ARBA00022544"/>
    </source>
</evidence>
<dbReference type="Proteomes" id="UP001209276">
    <property type="component" value="Unassembled WGS sequence"/>
</dbReference>
<dbReference type="NCBIfam" id="TIGR02887">
    <property type="entry name" value="spore_ger_x_C"/>
    <property type="match status" value="1"/>
</dbReference>
<dbReference type="AlphaFoldDB" id="A0AAP9DWV7"/>
<reference evidence="10 13" key="2">
    <citation type="submission" date="2022-05" db="EMBL/GenBank/DDBJ databases">
        <title>Genome Sequencing of Bee-Associated Microbes.</title>
        <authorList>
            <person name="Dunlap C."/>
        </authorList>
    </citation>
    <scope>NUCLEOTIDE SEQUENCE [LARGE SCALE GENOMIC DNA]</scope>
    <source>
        <strain evidence="10 13">NRRL B-14613</strain>
    </source>
</reference>
<evidence type="ECO:0000256" key="5">
    <source>
        <dbReference type="ARBA" id="ARBA00023136"/>
    </source>
</evidence>
<evidence type="ECO:0000256" key="1">
    <source>
        <dbReference type="ARBA" id="ARBA00004635"/>
    </source>
</evidence>
<dbReference type="InterPro" id="IPR038501">
    <property type="entry name" value="Spore_GerAC_C_sf"/>
</dbReference>
<evidence type="ECO:0000256" key="4">
    <source>
        <dbReference type="ARBA" id="ARBA00022729"/>
    </source>
</evidence>
<dbReference type="Gene3D" id="3.30.300.210">
    <property type="entry name" value="Nutrient germinant receptor protein C, domain 3"/>
    <property type="match status" value="1"/>
</dbReference>
<protein>
    <submittedName>
        <fullName evidence="11">Ger(X)C family spore germination protein</fullName>
    </submittedName>
</protein>
<evidence type="ECO:0000256" key="7">
    <source>
        <dbReference type="ARBA" id="ARBA00023288"/>
    </source>
</evidence>
<evidence type="ECO:0000313" key="12">
    <source>
        <dbReference type="Proteomes" id="UP000315377"/>
    </source>
</evidence>
<dbReference type="EMBL" id="JAMDMM010000024">
    <property type="protein sequence ID" value="MCY9608313.1"/>
    <property type="molecule type" value="Genomic_DNA"/>
</dbReference>
<dbReference type="GeneID" id="76998121"/>
<keyword evidence="4" id="KW-0732">Signal</keyword>
<feature type="domain" description="Spore germination protein N-terminal" evidence="9">
    <location>
        <begin position="26"/>
        <end position="199"/>
    </location>
</feature>
<dbReference type="Pfam" id="PF25198">
    <property type="entry name" value="Spore_GerAC_N"/>
    <property type="match status" value="1"/>
</dbReference>
<evidence type="ECO:0000313" key="11">
    <source>
        <dbReference type="EMBL" id="QDM45393.1"/>
    </source>
</evidence>
<dbReference type="InterPro" id="IPR046953">
    <property type="entry name" value="Spore_GerAC-like_C"/>
</dbReference>
<keyword evidence="3" id="KW-0309">Germination</keyword>
<evidence type="ECO:0000256" key="6">
    <source>
        <dbReference type="ARBA" id="ARBA00023139"/>
    </source>
</evidence>
<evidence type="ECO:0000313" key="13">
    <source>
        <dbReference type="Proteomes" id="UP001209276"/>
    </source>
</evidence>
<dbReference type="PANTHER" id="PTHR35789">
    <property type="entry name" value="SPORE GERMINATION PROTEIN B3"/>
    <property type="match status" value="1"/>
</dbReference>
<comment type="subcellular location">
    <subcellularLocation>
        <location evidence="1">Membrane</location>
        <topology evidence="1">Lipid-anchor</topology>
    </subcellularLocation>
</comment>
<dbReference type="GO" id="GO:0016020">
    <property type="term" value="C:membrane"/>
    <property type="evidence" value="ECO:0007669"/>
    <property type="project" value="UniProtKB-SubCell"/>
</dbReference>
<proteinExistence type="inferred from homology"/>
<keyword evidence="13" id="KW-1185">Reference proteome</keyword>
<dbReference type="EMBL" id="CP041405">
    <property type="protein sequence ID" value="QDM45393.1"/>
    <property type="molecule type" value="Genomic_DNA"/>
</dbReference>
<reference evidence="11 12" key="1">
    <citation type="submission" date="2019-07" db="EMBL/GenBank/DDBJ databases">
        <title>Paenibacillus thiaminolyticus NRRL B-4156.</title>
        <authorList>
            <person name="Hehnly C."/>
            <person name="Zhang L."/>
        </authorList>
    </citation>
    <scope>NUCLEOTIDE SEQUENCE [LARGE SCALE GENOMIC DNA]</scope>
    <source>
        <strain evidence="11 12">NRRL B-4156</strain>
    </source>
</reference>
<evidence type="ECO:0000259" key="8">
    <source>
        <dbReference type="Pfam" id="PF05504"/>
    </source>
</evidence>
<dbReference type="PANTHER" id="PTHR35789:SF1">
    <property type="entry name" value="SPORE GERMINATION PROTEIN B3"/>
    <property type="match status" value="1"/>
</dbReference>
<dbReference type="Proteomes" id="UP000315377">
    <property type="component" value="Chromosome"/>
</dbReference>
<organism evidence="11 12">
    <name type="scientific">Paenibacillus thiaminolyticus</name>
    <name type="common">Bacillus thiaminolyticus</name>
    <dbReference type="NCBI Taxonomy" id="49283"/>
    <lineage>
        <taxon>Bacteria</taxon>
        <taxon>Bacillati</taxon>
        <taxon>Bacillota</taxon>
        <taxon>Bacilli</taxon>
        <taxon>Bacillales</taxon>
        <taxon>Paenibacillaceae</taxon>
        <taxon>Paenibacillus</taxon>
    </lineage>
</organism>
<keyword evidence="5" id="KW-0472">Membrane</keyword>
<gene>
    <name evidence="11" type="ORF">FLT43_19355</name>
    <name evidence="10" type="ORF">M5W83_14285</name>
</gene>